<evidence type="ECO:0000313" key="1">
    <source>
        <dbReference type="EMBL" id="KAF2199801.1"/>
    </source>
</evidence>
<protein>
    <submittedName>
        <fullName evidence="1">Uncharacterized protein</fullName>
    </submittedName>
</protein>
<gene>
    <name evidence="1" type="ORF">GQ43DRAFT_490878</name>
</gene>
<evidence type="ECO:0000313" key="2">
    <source>
        <dbReference type="Proteomes" id="UP000799536"/>
    </source>
</evidence>
<keyword evidence="2" id="KW-1185">Reference proteome</keyword>
<dbReference type="AlphaFoldDB" id="A0A9P4JI25"/>
<dbReference type="EMBL" id="ML994055">
    <property type="protein sequence ID" value="KAF2199801.1"/>
    <property type="molecule type" value="Genomic_DNA"/>
</dbReference>
<sequence>MQQFQLWNPGIGSDCLGVWLDSWYRIGLNEHTMAVPDMQTQKQSPATPS</sequence>
<dbReference type="Proteomes" id="UP000799536">
    <property type="component" value="Unassembled WGS sequence"/>
</dbReference>
<name>A0A9P4JI25_9PLEO</name>
<organism evidence="1 2">
    <name type="scientific">Delitschia confertaspora ATCC 74209</name>
    <dbReference type="NCBI Taxonomy" id="1513339"/>
    <lineage>
        <taxon>Eukaryota</taxon>
        <taxon>Fungi</taxon>
        <taxon>Dikarya</taxon>
        <taxon>Ascomycota</taxon>
        <taxon>Pezizomycotina</taxon>
        <taxon>Dothideomycetes</taxon>
        <taxon>Pleosporomycetidae</taxon>
        <taxon>Pleosporales</taxon>
        <taxon>Delitschiaceae</taxon>
        <taxon>Delitschia</taxon>
    </lineage>
</organism>
<accession>A0A9P4JI25</accession>
<dbReference type="OrthoDB" id="2281372at2759"/>
<comment type="caution">
    <text evidence="1">The sequence shown here is derived from an EMBL/GenBank/DDBJ whole genome shotgun (WGS) entry which is preliminary data.</text>
</comment>
<proteinExistence type="predicted"/>
<reference evidence="1" key="1">
    <citation type="journal article" date="2020" name="Stud. Mycol.">
        <title>101 Dothideomycetes genomes: a test case for predicting lifestyles and emergence of pathogens.</title>
        <authorList>
            <person name="Haridas S."/>
            <person name="Albert R."/>
            <person name="Binder M."/>
            <person name="Bloem J."/>
            <person name="Labutti K."/>
            <person name="Salamov A."/>
            <person name="Andreopoulos B."/>
            <person name="Baker S."/>
            <person name="Barry K."/>
            <person name="Bills G."/>
            <person name="Bluhm B."/>
            <person name="Cannon C."/>
            <person name="Castanera R."/>
            <person name="Culley D."/>
            <person name="Daum C."/>
            <person name="Ezra D."/>
            <person name="Gonzalez J."/>
            <person name="Henrissat B."/>
            <person name="Kuo A."/>
            <person name="Liang C."/>
            <person name="Lipzen A."/>
            <person name="Lutzoni F."/>
            <person name="Magnuson J."/>
            <person name="Mondo S."/>
            <person name="Nolan M."/>
            <person name="Ohm R."/>
            <person name="Pangilinan J."/>
            <person name="Park H.-J."/>
            <person name="Ramirez L."/>
            <person name="Alfaro M."/>
            <person name="Sun H."/>
            <person name="Tritt A."/>
            <person name="Yoshinaga Y."/>
            <person name="Zwiers L.-H."/>
            <person name="Turgeon B."/>
            <person name="Goodwin S."/>
            <person name="Spatafora J."/>
            <person name="Crous P."/>
            <person name="Grigoriev I."/>
        </authorList>
    </citation>
    <scope>NUCLEOTIDE SEQUENCE</scope>
    <source>
        <strain evidence="1">ATCC 74209</strain>
    </source>
</reference>